<dbReference type="Proteomes" id="UP000092993">
    <property type="component" value="Unassembled WGS sequence"/>
</dbReference>
<feature type="region of interest" description="Disordered" evidence="1">
    <location>
        <begin position="21"/>
        <end position="41"/>
    </location>
</feature>
<dbReference type="EMBL" id="LUGG01000009">
    <property type="protein sequence ID" value="OBZ72298.1"/>
    <property type="molecule type" value="Genomic_DNA"/>
</dbReference>
<evidence type="ECO:0000313" key="2">
    <source>
        <dbReference type="EMBL" id="OBZ72298.1"/>
    </source>
</evidence>
<proteinExistence type="predicted"/>
<evidence type="ECO:0000256" key="1">
    <source>
        <dbReference type="SAM" id="MobiDB-lite"/>
    </source>
</evidence>
<sequence length="212" mass="23522">MGEIQRKFVLRVYKLPSLFRKGRDSSRSPSPAYAIDDSNEEPDDFVDLGEFVAQYEGPSSSSSFGMYHIAQVSPASPTCLSAVIFYHANVPKRALGQLIRFSFTITSDEVILTGASMTEFGLGTDSSAQLAQVGSFGRRAVWLEHNWETQQNRLMKLAFDPRAGTLVRGMLLPLDLSLPFTLDMCHSLAFDEVTGRVCLGMYNGDLYILDFV</sequence>
<keyword evidence="3" id="KW-1185">Reference proteome</keyword>
<comment type="caution">
    <text evidence="2">The sequence shown here is derived from an EMBL/GenBank/DDBJ whole genome shotgun (WGS) entry which is preliminary data.</text>
</comment>
<protein>
    <submittedName>
        <fullName evidence="2">Uncharacterized protein</fullName>
    </submittedName>
</protein>
<organism evidence="2 3">
    <name type="scientific">Grifola frondosa</name>
    <name type="common">Maitake</name>
    <name type="synonym">Polyporus frondosus</name>
    <dbReference type="NCBI Taxonomy" id="5627"/>
    <lineage>
        <taxon>Eukaryota</taxon>
        <taxon>Fungi</taxon>
        <taxon>Dikarya</taxon>
        <taxon>Basidiomycota</taxon>
        <taxon>Agaricomycotina</taxon>
        <taxon>Agaricomycetes</taxon>
        <taxon>Polyporales</taxon>
        <taxon>Grifolaceae</taxon>
        <taxon>Grifola</taxon>
    </lineage>
</organism>
<dbReference type="OrthoDB" id="424465at2759"/>
<reference evidence="2 3" key="1">
    <citation type="submission" date="2016-03" db="EMBL/GenBank/DDBJ databases">
        <title>Whole genome sequencing of Grifola frondosa 9006-11.</title>
        <authorList>
            <person name="Min B."/>
            <person name="Park H."/>
            <person name="Kim J.-G."/>
            <person name="Cho H."/>
            <person name="Oh Y.-L."/>
            <person name="Kong W.-S."/>
            <person name="Choi I.-G."/>
        </authorList>
    </citation>
    <scope>NUCLEOTIDE SEQUENCE [LARGE SCALE GENOMIC DNA]</scope>
    <source>
        <strain evidence="2 3">9006-11</strain>
    </source>
</reference>
<accession>A0A1C7M6A1</accession>
<gene>
    <name evidence="2" type="ORF">A0H81_07715</name>
</gene>
<dbReference type="STRING" id="5627.A0A1C7M6A1"/>
<dbReference type="AlphaFoldDB" id="A0A1C7M6A1"/>
<evidence type="ECO:0000313" key="3">
    <source>
        <dbReference type="Proteomes" id="UP000092993"/>
    </source>
</evidence>
<name>A0A1C7M6A1_GRIFR</name>